<reference evidence="2 3" key="1">
    <citation type="submission" date="2013-11" db="EMBL/GenBank/DDBJ databases">
        <title>Opisthorchis viverrini - life in the bile duct.</title>
        <authorList>
            <person name="Young N.D."/>
            <person name="Nagarajan N."/>
            <person name="Lin S.J."/>
            <person name="Korhonen P.K."/>
            <person name="Jex A.R."/>
            <person name="Hall R.S."/>
            <person name="Safavi-Hemami H."/>
            <person name="Kaewkong W."/>
            <person name="Bertrand D."/>
            <person name="Gao S."/>
            <person name="Seet Q."/>
            <person name="Wongkham S."/>
            <person name="Teh B.T."/>
            <person name="Wongkham C."/>
            <person name="Intapan P.M."/>
            <person name="Maleewong W."/>
            <person name="Yang X."/>
            <person name="Hu M."/>
            <person name="Wang Z."/>
            <person name="Hofmann A."/>
            <person name="Sternberg P.W."/>
            <person name="Tan P."/>
            <person name="Wang J."/>
            <person name="Gasser R.B."/>
        </authorList>
    </citation>
    <scope>NUCLEOTIDE SEQUENCE [LARGE SCALE GENOMIC DNA]</scope>
</reference>
<organism evidence="2 3">
    <name type="scientific">Opisthorchis viverrini</name>
    <name type="common">Southeast Asian liver fluke</name>
    <dbReference type="NCBI Taxonomy" id="6198"/>
    <lineage>
        <taxon>Eukaryota</taxon>
        <taxon>Metazoa</taxon>
        <taxon>Spiralia</taxon>
        <taxon>Lophotrochozoa</taxon>
        <taxon>Platyhelminthes</taxon>
        <taxon>Trematoda</taxon>
        <taxon>Digenea</taxon>
        <taxon>Opisthorchiida</taxon>
        <taxon>Opisthorchiata</taxon>
        <taxon>Opisthorchiidae</taxon>
        <taxon>Opisthorchis</taxon>
    </lineage>
</organism>
<feature type="transmembrane region" description="Helical" evidence="1">
    <location>
        <begin position="155"/>
        <end position="174"/>
    </location>
</feature>
<keyword evidence="1" id="KW-0812">Transmembrane</keyword>
<dbReference type="CTD" id="20319940"/>
<dbReference type="OrthoDB" id="5783753at2759"/>
<proteinExistence type="predicted"/>
<evidence type="ECO:0000313" key="3">
    <source>
        <dbReference type="Proteomes" id="UP000054324"/>
    </source>
</evidence>
<dbReference type="InterPro" id="IPR029160">
    <property type="entry name" value="UQCC4"/>
</dbReference>
<name>A0A074ZIK6_OPIVI</name>
<dbReference type="Pfam" id="PF15013">
    <property type="entry name" value="CCSMST1"/>
    <property type="match status" value="1"/>
</dbReference>
<sequence length="197" mass="22078">MAVYLSQFLVIESGAAGTDVGLLSCRTIDRLADLYSETGEKQCLTRRNGGDRSEIQRLLYVRMEISPAKLMVSRLAVIISSRLRSLPDEVAACYALHIPNRRLLFQAIKSTPRTRFSQAADKSAVLPDGQLRYSTNKKWHAAMNFVPKPRDIPSYQYPVIIASAGVCLIYFCLLREENDLDRILAGEITVEDILKPS</sequence>
<keyword evidence="1" id="KW-1133">Transmembrane helix</keyword>
<protein>
    <submittedName>
        <fullName evidence="2">Uncharacterized protein</fullName>
    </submittedName>
</protein>
<dbReference type="GeneID" id="20319940"/>
<dbReference type="KEGG" id="ovi:T265_05758"/>
<dbReference type="EMBL" id="KL596730">
    <property type="protein sequence ID" value="KER27143.1"/>
    <property type="molecule type" value="Genomic_DNA"/>
</dbReference>
<keyword evidence="3" id="KW-1185">Reference proteome</keyword>
<evidence type="ECO:0000313" key="2">
    <source>
        <dbReference type="EMBL" id="KER27143.1"/>
    </source>
</evidence>
<dbReference type="RefSeq" id="XP_009169102.1">
    <property type="nucleotide sequence ID" value="XM_009170838.1"/>
</dbReference>
<keyword evidence="1" id="KW-0472">Membrane</keyword>
<dbReference type="AlphaFoldDB" id="A0A074ZIK6"/>
<accession>A0A074ZIK6</accession>
<gene>
    <name evidence="2" type="ORF">T265_05758</name>
</gene>
<evidence type="ECO:0000256" key="1">
    <source>
        <dbReference type="SAM" id="Phobius"/>
    </source>
</evidence>
<dbReference type="Proteomes" id="UP000054324">
    <property type="component" value="Unassembled WGS sequence"/>
</dbReference>